<dbReference type="Pfam" id="PF08541">
    <property type="entry name" value="ACP_syn_III_C"/>
    <property type="match status" value="1"/>
</dbReference>
<name>A0A6A1VDL0_9ROSI</name>
<organism evidence="5 6">
    <name type="scientific">Morella rubra</name>
    <name type="common">Chinese bayberry</name>
    <dbReference type="NCBI Taxonomy" id="262757"/>
    <lineage>
        <taxon>Eukaryota</taxon>
        <taxon>Viridiplantae</taxon>
        <taxon>Streptophyta</taxon>
        <taxon>Embryophyta</taxon>
        <taxon>Tracheophyta</taxon>
        <taxon>Spermatophyta</taxon>
        <taxon>Magnoliopsida</taxon>
        <taxon>eudicotyledons</taxon>
        <taxon>Gunneridae</taxon>
        <taxon>Pentapetalae</taxon>
        <taxon>rosids</taxon>
        <taxon>fabids</taxon>
        <taxon>Fagales</taxon>
        <taxon>Myricaceae</taxon>
        <taxon>Morella</taxon>
    </lineage>
</organism>
<keyword evidence="2" id="KW-0808">Transferase</keyword>
<dbReference type="InterPro" id="IPR013747">
    <property type="entry name" value="ACP_syn_III_C"/>
</dbReference>
<evidence type="ECO:0000313" key="6">
    <source>
        <dbReference type="Proteomes" id="UP000516437"/>
    </source>
</evidence>
<proteinExistence type="predicted"/>
<dbReference type="GO" id="GO:0016747">
    <property type="term" value="F:acyltransferase activity, transferring groups other than amino-acyl groups"/>
    <property type="evidence" value="ECO:0007669"/>
    <property type="project" value="InterPro"/>
</dbReference>
<evidence type="ECO:0000313" key="5">
    <source>
        <dbReference type="EMBL" id="KAB1210791.1"/>
    </source>
</evidence>
<dbReference type="InterPro" id="IPR012392">
    <property type="entry name" value="3-ktacl-CoA_syn"/>
</dbReference>
<dbReference type="OrthoDB" id="329835at2759"/>
<dbReference type="InterPro" id="IPR016039">
    <property type="entry name" value="Thiolase-like"/>
</dbReference>
<reference evidence="5 6" key="1">
    <citation type="journal article" date="2019" name="Plant Biotechnol. J.">
        <title>The red bayberry genome and genetic basis of sex determination.</title>
        <authorList>
            <person name="Jia H.M."/>
            <person name="Jia H.J."/>
            <person name="Cai Q.L."/>
            <person name="Wang Y."/>
            <person name="Zhao H.B."/>
            <person name="Yang W.F."/>
            <person name="Wang G.Y."/>
            <person name="Li Y.H."/>
            <person name="Zhan D.L."/>
            <person name="Shen Y.T."/>
            <person name="Niu Q.F."/>
            <person name="Chang L."/>
            <person name="Qiu J."/>
            <person name="Zhao L."/>
            <person name="Xie H.B."/>
            <person name="Fu W.Y."/>
            <person name="Jin J."/>
            <person name="Li X.W."/>
            <person name="Jiao Y."/>
            <person name="Zhou C.C."/>
            <person name="Tu T."/>
            <person name="Chai C.Y."/>
            <person name="Gao J.L."/>
            <person name="Fan L.J."/>
            <person name="van de Weg E."/>
            <person name="Wang J.Y."/>
            <person name="Gao Z.S."/>
        </authorList>
    </citation>
    <scope>NUCLEOTIDE SEQUENCE [LARGE SCALE GENOMIC DNA]</scope>
    <source>
        <tissue evidence="5">Leaves</tissue>
    </source>
</reference>
<dbReference type="EMBL" id="RXIC02000024">
    <property type="protein sequence ID" value="KAB1210791.1"/>
    <property type="molecule type" value="Genomic_DNA"/>
</dbReference>
<sequence length="174" mass="19149">MSRLIAIRDDDVSAASEALANGGLNSPAKEKATNRGAYGCRSPLLLRRARQLLAVTKLKVILFICGFCVVLLFTSSIISFMGWKLGEKDIEPALMTLNRFGNQSSASLWYELAYLEAKERVKKGDMVWQLGMGSGPKCNSVVLECIRPIVGESKRGPWDDCIHRYPIAALDQGI</sequence>
<dbReference type="Gene3D" id="3.40.47.10">
    <property type="match status" value="1"/>
</dbReference>
<accession>A0A6A1VDL0</accession>
<comment type="caution">
    <text evidence="5">The sequence shown here is derived from an EMBL/GenBank/DDBJ whole genome shotgun (WGS) entry which is preliminary data.</text>
</comment>
<dbReference type="AlphaFoldDB" id="A0A6A1VDL0"/>
<dbReference type="Proteomes" id="UP000516437">
    <property type="component" value="Chromosome 6"/>
</dbReference>
<keyword evidence="3" id="KW-0472">Membrane</keyword>
<gene>
    <name evidence="5" type="ORF">CJ030_MR6G019818</name>
</gene>
<feature type="transmembrane region" description="Helical" evidence="3">
    <location>
        <begin position="60"/>
        <end position="83"/>
    </location>
</feature>
<dbReference type="GO" id="GO:0016020">
    <property type="term" value="C:membrane"/>
    <property type="evidence" value="ECO:0007669"/>
    <property type="project" value="InterPro"/>
</dbReference>
<keyword evidence="3" id="KW-1133">Transmembrane helix</keyword>
<protein>
    <submittedName>
        <fullName evidence="5">Putative 3-ketoacyl-CoA synthase 14</fullName>
    </submittedName>
</protein>
<comment type="pathway">
    <text evidence="1">Lipid metabolism; fatty acid biosynthesis.</text>
</comment>
<dbReference type="GO" id="GO:0006633">
    <property type="term" value="P:fatty acid biosynthetic process"/>
    <property type="evidence" value="ECO:0007669"/>
    <property type="project" value="UniProtKB-UniPathway"/>
</dbReference>
<dbReference type="UniPathway" id="UPA00094"/>
<evidence type="ECO:0000256" key="2">
    <source>
        <dbReference type="ARBA" id="ARBA00022679"/>
    </source>
</evidence>
<keyword evidence="6" id="KW-1185">Reference proteome</keyword>
<evidence type="ECO:0000256" key="1">
    <source>
        <dbReference type="ARBA" id="ARBA00005194"/>
    </source>
</evidence>
<dbReference type="SUPFAM" id="SSF53901">
    <property type="entry name" value="Thiolase-like"/>
    <property type="match status" value="1"/>
</dbReference>
<dbReference type="PANTHER" id="PTHR31561">
    <property type="entry name" value="3-KETOACYL-COA SYNTHASE"/>
    <property type="match status" value="1"/>
</dbReference>
<keyword evidence="3" id="KW-0812">Transmembrane</keyword>
<evidence type="ECO:0000259" key="4">
    <source>
        <dbReference type="Pfam" id="PF08541"/>
    </source>
</evidence>
<evidence type="ECO:0000256" key="3">
    <source>
        <dbReference type="SAM" id="Phobius"/>
    </source>
</evidence>
<feature type="domain" description="Beta-ketoacyl-[acyl-carrier-protein] synthase III C-terminal" evidence="4">
    <location>
        <begin position="77"/>
        <end position="144"/>
    </location>
</feature>